<dbReference type="PANTHER" id="PTHR43877">
    <property type="entry name" value="AMINOALKYLPHOSPHONATE N-ACETYLTRANSFERASE-RELATED-RELATED"/>
    <property type="match status" value="1"/>
</dbReference>
<accession>A0ABP7KW92</accession>
<dbReference type="PROSITE" id="PS51186">
    <property type="entry name" value="GNAT"/>
    <property type="match status" value="1"/>
</dbReference>
<evidence type="ECO:0000256" key="1">
    <source>
        <dbReference type="ARBA" id="ARBA00022679"/>
    </source>
</evidence>
<dbReference type="InterPro" id="IPR016181">
    <property type="entry name" value="Acyl_CoA_acyltransferase"/>
</dbReference>
<gene>
    <name evidence="4" type="ORF">GCM10022207_63690</name>
</gene>
<comment type="caution">
    <text evidence="4">The sequence shown here is derived from an EMBL/GenBank/DDBJ whole genome shotgun (WGS) entry which is preliminary data.</text>
</comment>
<sequence>MTQLHDPLRPIVFAYTAVCDHLATATNGRFHRDPDGTVLAVSGAPVATLNAVLSPNLEPSAEVVEALAGEMSGTGLPWSIQVRGRAGTAVTEVAARFGLTAVSTSPLMIRRADAGMPPAPAGSLRIRPVEGEELGLYARTMAEGFGAPHEVFAMFAEPALAKTEHFTFYLAEADGVPVGTGMSAVTDHLVGVFNISVLPQHRRQGHGQAITAEIIRAGREAGATTAYLYSSPMGEPVYTSLGFRTEETLTAFTAPA</sequence>
<keyword evidence="5" id="KW-1185">Reference proteome</keyword>
<dbReference type="RefSeq" id="WP_345552805.1">
    <property type="nucleotide sequence ID" value="NZ_BAAAZA010000023.1"/>
</dbReference>
<dbReference type="Proteomes" id="UP001501563">
    <property type="component" value="Unassembled WGS sequence"/>
</dbReference>
<dbReference type="InterPro" id="IPR050832">
    <property type="entry name" value="Bact_Acetyltransf"/>
</dbReference>
<keyword evidence="2" id="KW-0012">Acyltransferase</keyword>
<keyword evidence="1" id="KW-0808">Transferase</keyword>
<dbReference type="SUPFAM" id="SSF55729">
    <property type="entry name" value="Acyl-CoA N-acyltransferases (Nat)"/>
    <property type="match status" value="1"/>
</dbReference>
<evidence type="ECO:0000313" key="5">
    <source>
        <dbReference type="Proteomes" id="UP001501563"/>
    </source>
</evidence>
<proteinExistence type="predicted"/>
<feature type="domain" description="N-acetyltransferase" evidence="3">
    <location>
        <begin position="124"/>
        <end position="256"/>
    </location>
</feature>
<name>A0ABP7KW92_9ACTN</name>
<dbReference type="Gene3D" id="3.40.630.30">
    <property type="match status" value="1"/>
</dbReference>
<evidence type="ECO:0000313" key="4">
    <source>
        <dbReference type="EMBL" id="GAA3887614.1"/>
    </source>
</evidence>
<protein>
    <recommendedName>
        <fullName evidence="3">N-acetyltransferase domain-containing protein</fullName>
    </recommendedName>
</protein>
<dbReference type="CDD" id="cd04301">
    <property type="entry name" value="NAT_SF"/>
    <property type="match status" value="1"/>
</dbReference>
<reference evidence="5" key="1">
    <citation type="journal article" date="2019" name="Int. J. Syst. Evol. Microbiol.">
        <title>The Global Catalogue of Microorganisms (GCM) 10K type strain sequencing project: providing services to taxonomists for standard genome sequencing and annotation.</title>
        <authorList>
            <consortium name="The Broad Institute Genomics Platform"/>
            <consortium name="The Broad Institute Genome Sequencing Center for Infectious Disease"/>
            <person name="Wu L."/>
            <person name="Ma J."/>
        </authorList>
    </citation>
    <scope>NUCLEOTIDE SEQUENCE [LARGE SCALE GENOMIC DNA]</scope>
    <source>
        <strain evidence="5">JCM 16578</strain>
    </source>
</reference>
<evidence type="ECO:0000256" key="2">
    <source>
        <dbReference type="ARBA" id="ARBA00023315"/>
    </source>
</evidence>
<organism evidence="4 5">
    <name type="scientific">Streptomyces lannensis</name>
    <dbReference type="NCBI Taxonomy" id="766498"/>
    <lineage>
        <taxon>Bacteria</taxon>
        <taxon>Bacillati</taxon>
        <taxon>Actinomycetota</taxon>
        <taxon>Actinomycetes</taxon>
        <taxon>Kitasatosporales</taxon>
        <taxon>Streptomycetaceae</taxon>
        <taxon>Streptomyces</taxon>
    </lineage>
</organism>
<dbReference type="InterPro" id="IPR000182">
    <property type="entry name" value="GNAT_dom"/>
</dbReference>
<dbReference type="EMBL" id="BAAAZA010000023">
    <property type="protein sequence ID" value="GAA3887614.1"/>
    <property type="molecule type" value="Genomic_DNA"/>
</dbReference>
<evidence type="ECO:0000259" key="3">
    <source>
        <dbReference type="PROSITE" id="PS51186"/>
    </source>
</evidence>
<dbReference type="Pfam" id="PF13508">
    <property type="entry name" value="Acetyltransf_7"/>
    <property type="match status" value="1"/>
</dbReference>